<sequence>MNNQFFLARNSEMRLFVILVIALVFILVISFIFGFKVNRGDESVPTETASLPFSSIELGARAAYVYDVRTKTVLFAKNENTRLPLASLTKIMSALVALDASPLYGTVTITSEALQAEGDSGLLKDEKWLLDNLLNFSLTTSSNDGMRAVALSLGALSRADVTTEEIVNDFVVDMNRKANELGLKNTYFLNETGLDQSEIKGGAYGTARDMSVLIEYVLAYHPELFAATRETLSTLESIDNYPHIAKNTNLIATEIPGLLASKTGFTDTAGGNLVIAFDPELGRPIIISILGSTENGRFEDTRTLIAAAMRYIKGN</sequence>
<dbReference type="GO" id="GO:0071555">
    <property type="term" value="P:cell wall organization"/>
    <property type="evidence" value="ECO:0007669"/>
    <property type="project" value="UniProtKB-KW"/>
</dbReference>
<evidence type="ECO:0000256" key="9">
    <source>
        <dbReference type="RuleBase" id="RU004016"/>
    </source>
</evidence>
<dbReference type="PANTHER" id="PTHR21581:SF6">
    <property type="entry name" value="TRAFFICKING PROTEIN PARTICLE COMPLEX SUBUNIT 12"/>
    <property type="match status" value="1"/>
</dbReference>
<feature type="domain" description="Peptidase S11 D-alanyl-D-alanine carboxypeptidase A N-terminal" evidence="11">
    <location>
        <begin position="57"/>
        <end position="277"/>
    </location>
</feature>
<comment type="caution">
    <text evidence="12">The sequence shown here is derived from an EMBL/GenBank/DDBJ whole genome shotgun (WGS) entry which is preliminary data.</text>
</comment>
<evidence type="ECO:0000256" key="10">
    <source>
        <dbReference type="SAM" id="Phobius"/>
    </source>
</evidence>
<evidence type="ECO:0000256" key="7">
    <source>
        <dbReference type="PIRSR" id="PIRSR618044-1"/>
    </source>
</evidence>
<proteinExistence type="inferred from homology"/>
<keyword evidence="10" id="KW-1133">Transmembrane helix</keyword>
<evidence type="ECO:0000256" key="6">
    <source>
        <dbReference type="ARBA" id="ARBA00023316"/>
    </source>
</evidence>
<dbReference type="Pfam" id="PF00768">
    <property type="entry name" value="Peptidase_S11"/>
    <property type="match status" value="1"/>
</dbReference>
<gene>
    <name evidence="12" type="ORF">A3H60_00155</name>
</gene>
<dbReference type="InterPro" id="IPR001967">
    <property type="entry name" value="Peptidase_S11_N"/>
</dbReference>
<evidence type="ECO:0000259" key="11">
    <source>
        <dbReference type="Pfam" id="PF00768"/>
    </source>
</evidence>
<dbReference type="InterPro" id="IPR012338">
    <property type="entry name" value="Beta-lactam/transpept-like"/>
</dbReference>
<keyword evidence="10" id="KW-0472">Membrane</keyword>
<evidence type="ECO:0000256" key="1">
    <source>
        <dbReference type="ARBA" id="ARBA00007164"/>
    </source>
</evidence>
<dbReference type="GO" id="GO:0006508">
    <property type="term" value="P:proteolysis"/>
    <property type="evidence" value="ECO:0007669"/>
    <property type="project" value="InterPro"/>
</dbReference>
<keyword evidence="3" id="KW-0378">Hydrolase</keyword>
<evidence type="ECO:0000313" key="12">
    <source>
        <dbReference type="EMBL" id="OHB09962.1"/>
    </source>
</evidence>
<name>A0A1G2UL30_9BACT</name>
<keyword evidence="5" id="KW-0573">Peptidoglycan synthesis</keyword>
<evidence type="ECO:0000256" key="5">
    <source>
        <dbReference type="ARBA" id="ARBA00022984"/>
    </source>
</evidence>
<accession>A0A1G2UL30</accession>
<evidence type="ECO:0000256" key="3">
    <source>
        <dbReference type="ARBA" id="ARBA00022801"/>
    </source>
</evidence>
<dbReference type="GO" id="GO:0008360">
    <property type="term" value="P:regulation of cell shape"/>
    <property type="evidence" value="ECO:0007669"/>
    <property type="project" value="UniProtKB-KW"/>
</dbReference>
<organism evidence="12 13">
    <name type="scientific">Candidatus Zambryskibacteria bacterium RIFCSPLOWO2_02_FULL_44_12b</name>
    <dbReference type="NCBI Taxonomy" id="1802772"/>
    <lineage>
        <taxon>Bacteria</taxon>
        <taxon>Candidatus Zambryskiibacteriota</taxon>
    </lineage>
</organism>
<evidence type="ECO:0000256" key="4">
    <source>
        <dbReference type="ARBA" id="ARBA00022960"/>
    </source>
</evidence>
<dbReference type="PANTHER" id="PTHR21581">
    <property type="entry name" value="D-ALANYL-D-ALANINE CARBOXYPEPTIDASE"/>
    <property type="match status" value="1"/>
</dbReference>
<evidence type="ECO:0000313" key="13">
    <source>
        <dbReference type="Proteomes" id="UP000177202"/>
    </source>
</evidence>
<reference evidence="12 13" key="1">
    <citation type="journal article" date="2016" name="Nat. Commun.">
        <title>Thousands of microbial genomes shed light on interconnected biogeochemical processes in an aquifer system.</title>
        <authorList>
            <person name="Anantharaman K."/>
            <person name="Brown C.T."/>
            <person name="Hug L.A."/>
            <person name="Sharon I."/>
            <person name="Castelle C.J."/>
            <person name="Probst A.J."/>
            <person name="Thomas B.C."/>
            <person name="Singh A."/>
            <person name="Wilkins M.J."/>
            <person name="Karaoz U."/>
            <person name="Brodie E.L."/>
            <person name="Williams K.H."/>
            <person name="Hubbard S.S."/>
            <person name="Banfield J.F."/>
        </authorList>
    </citation>
    <scope>NUCLEOTIDE SEQUENCE [LARGE SCALE GENOMIC DNA]</scope>
</reference>
<dbReference type="EMBL" id="MHWP01000024">
    <property type="protein sequence ID" value="OHB09962.1"/>
    <property type="molecule type" value="Genomic_DNA"/>
</dbReference>
<feature type="active site" description="Acyl-ester intermediate" evidence="7">
    <location>
        <position position="87"/>
    </location>
</feature>
<dbReference type="GO" id="GO:0009252">
    <property type="term" value="P:peptidoglycan biosynthetic process"/>
    <property type="evidence" value="ECO:0007669"/>
    <property type="project" value="UniProtKB-KW"/>
</dbReference>
<keyword evidence="4" id="KW-0133">Cell shape</keyword>
<protein>
    <recommendedName>
        <fullName evidence="11">Peptidase S11 D-alanyl-D-alanine carboxypeptidase A N-terminal domain-containing protein</fullName>
    </recommendedName>
</protein>
<feature type="transmembrane region" description="Helical" evidence="10">
    <location>
        <begin position="15"/>
        <end position="35"/>
    </location>
</feature>
<dbReference type="GO" id="GO:0009002">
    <property type="term" value="F:serine-type D-Ala-D-Ala carboxypeptidase activity"/>
    <property type="evidence" value="ECO:0007669"/>
    <property type="project" value="InterPro"/>
</dbReference>
<dbReference type="Gene3D" id="3.40.710.10">
    <property type="entry name" value="DD-peptidase/beta-lactamase superfamily"/>
    <property type="match status" value="1"/>
</dbReference>
<comment type="similarity">
    <text evidence="1 9">Belongs to the peptidase S11 family.</text>
</comment>
<dbReference type="PRINTS" id="PR00725">
    <property type="entry name" value="DADACBPTASE1"/>
</dbReference>
<dbReference type="STRING" id="1802772.A3H60_00155"/>
<dbReference type="Proteomes" id="UP000177202">
    <property type="component" value="Unassembled WGS sequence"/>
</dbReference>
<evidence type="ECO:0000256" key="8">
    <source>
        <dbReference type="PIRSR" id="PIRSR618044-2"/>
    </source>
</evidence>
<keyword evidence="10" id="KW-0812">Transmembrane</keyword>
<keyword evidence="6" id="KW-0961">Cell wall biogenesis/degradation</keyword>
<feature type="active site" description="Proton acceptor" evidence="7">
    <location>
        <position position="90"/>
    </location>
</feature>
<feature type="active site" evidence="7">
    <location>
        <position position="141"/>
    </location>
</feature>
<feature type="binding site" evidence="8">
    <location>
        <position position="262"/>
    </location>
    <ligand>
        <name>substrate</name>
    </ligand>
</feature>
<dbReference type="AlphaFoldDB" id="A0A1G2UL30"/>
<dbReference type="InterPro" id="IPR018044">
    <property type="entry name" value="Peptidase_S11"/>
</dbReference>
<evidence type="ECO:0000256" key="2">
    <source>
        <dbReference type="ARBA" id="ARBA00022729"/>
    </source>
</evidence>
<keyword evidence="2" id="KW-0732">Signal</keyword>
<dbReference type="SUPFAM" id="SSF56601">
    <property type="entry name" value="beta-lactamase/transpeptidase-like"/>
    <property type="match status" value="1"/>
</dbReference>